<keyword evidence="2" id="KW-1185">Reference proteome</keyword>
<organism evidence="1 2">
    <name type="scientific">Chitinimonas prasina</name>
    <dbReference type="NCBI Taxonomy" id="1434937"/>
    <lineage>
        <taxon>Bacteria</taxon>
        <taxon>Pseudomonadati</taxon>
        <taxon>Pseudomonadota</taxon>
        <taxon>Betaproteobacteria</taxon>
        <taxon>Neisseriales</taxon>
        <taxon>Chitinibacteraceae</taxon>
        <taxon>Chitinimonas</taxon>
    </lineage>
</organism>
<accession>A0ABQ5YD60</accession>
<dbReference type="RefSeq" id="WP_284196032.1">
    <property type="nucleotide sequence ID" value="NZ_BSOG01000002.1"/>
</dbReference>
<comment type="caution">
    <text evidence="1">The sequence shown here is derived from an EMBL/GenBank/DDBJ whole genome shotgun (WGS) entry which is preliminary data.</text>
</comment>
<evidence type="ECO:0000313" key="2">
    <source>
        <dbReference type="Proteomes" id="UP001156706"/>
    </source>
</evidence>
<sequence length="163" mass="17505">MLPVNQTQLDQIRADCHALVRSRARLSAGAAVIPVPGMDMVADVMVFSELLENISARFGLSHTQIGQLDPATRKYVMLAAGRLGSELIGKLVTKQLAKLLLAKVGTKLLGKTLVRFVPLAGQAVAATISYRVVARLGNNHIEDCYRVAQGYLTQDGALVAQQP</sequence>
<reference evidence="2" key="1">
    <citation type="journal article" date="2019" name="Int. J. Syst. Evol. Microbiol.">
        <title>The Global Catalogue of Microorganisms (GCM) 10K type strain sequencing project: providing services to taxonomists for standard genome sequencing and annotation.</title>
        <authorList>
            <consortium name="The Broad Institute Genomics Platform"/>
            <consortium name="The Broad Institute Genome Sequencing Center for Infectious Disease"/>
            <person name="Wu L."/>
            <person name="Ma J."/>
        </authorList>
    </citation>
    <scope>NUCLEOTIDE SEQUENCE [LARGE SCALE GENOMIC DNA]</scope>
    <source>
        <strain evidence="2">NBRC 110044</strain>
    </source>
</reference>
<evidence type="ECO:0008006" key="3">
    <source>
        <dbReference type="Google" id="ProtNLM"/>
    </source>
</evidence>
<dbReference type="EMBL" id="BSOG01000002">
    <property type="protein sequence ID" value="GLR12906.1"/>
    <property type="molecule type" value="Genomic_DNA"/>
</dbReference>
<protein>
    <recommendedName>
        <fullName evidence="3">DUF697 domain-containing protein</fullName>
    </recommendedName>
</protein>
<dbReference type="Proteomes" id="UP001156706">
    <property type="component" value="Unassembled WGS sequence"/>
</dbReference>
<proteinExistence type="predicted"/>
<evidence type="ECO:0000313" key="1">
    <source>
        <dbReference type="EMBL" id="GLR12906.1"/>
    </source>
</evidence>
<gene>
    <name evidence="1" type="ORF">GCM10007907_16960</name>
</gene>
<name>A0ABQ5YD60_9NEIS</name>